<dbReference type="OrthoDB" id="408631at2759"/>
<name>A0A2U1MMJ8_ARTAN</name>
<comment type="caution">
    <text evidence="3">The sequence shown here is derived from an EMBL/GenBank/DDBJ whole genome shotgun (WGS) entry which is preliminary data.</text>
</comment>
<evidence type="ECO:0000313" key="4">
    <source>
        <dbReference type="Proteomes" id="UP000245207"/>
    </source>
</evidence>
<protein>
    <submittedName>
        <fullName evidence="3">Alpha/beta-Hydrolases superfamily protein</fullName>
    </submittedName>
</protein>
<dbReference type="PANTHER" id="PTHR23024">
    <property type="entry name" value="ARYLACETAMIDE DEACETYLASE"/>
    <property type="match status" value="1"/>
</dbReference>
<dbReference type="InterPro" id="IPR029058">
    <property type="entry name" value="AB_hydrolase_fold"/>
</dbReference>
<dbReference type="EMBL" id="PKPP01004862">
    <property type="protein sequence ID" value="PWA62478.1"/>
    <property type="molecule type" value="Genomic_DNA"/>
</dbReference>
<sequence>MYCDESKEGGKSATSIATFKHASLDSDKHCDMYCDIINLENRIYIPEKTSNSNIKKLPLLIYFHGGGFIIETAASPTYHNFLNLVSSESNVVVVSVDYRTAPEHPIPTCYDDSWEAVKWVAQHVNGNGPDMWLNEYPDFSRVFFGGDSAGGNIAHHMGIRAGTGTPGRVVNLEGVILLHPFFWGEERIGCELGEHPWKETAGVVWKFAYPGTSGLDDPLINPDKDPKVSDLGCSRVLVCVAGNDIGKDRGFYYKDILGKNGWKGDIEVIEDKGEDHVFFLINPSCDNASTLRKRICTFFNQVLGQVMVKPRQQML</sequence>
<dbReference type="Pfam" id="PF07859">
    <property type="entry name" value="Abhydrolase_3"/>
    <property type="match status" value="1"/>
</dbReference>
<evidence type="ECO:0000259" key="2">
    <source>
        <dbReference type="Pfam" id="PF07859"/>
    </source>
</evidence>
<accession>A0A2U1MMJ8</accession>
<feature type="domain" description="Alpha/beta hydrolase fold-3" evidence="2">
    <location>
        <begin position="60"/>
        <end position="279"/>
    </location>
</feature>
<dbReference type="SUPFAM" id="SSF53474">
    <property type="entry name" value="alpha/beta-Hydrolases"/>
    <property type="match status" value="1"/>
</dbReference>
<dbReference type="STRING" id="35608.A0A2U1MMJ8"/>
<evidence type="ECO:0000256" key="1">
    <source>
        <dbReference type="ARBA" id="ARBA00010515"/>
    </source>
</evidence>
<dbReference type="Proteomes" id="UP000245207">
    <property type="component" value="Unassembled WGS sequence"/>
</dbReference>
<comment type="similarity">
    <text evidence="1">Belongs to the 'GDXG' lipolytic enzyme family.</text>
</comment>
<dbReference type="InterPro" id="IPR013094">
    <property type="entry name" value="AB_hydrolase_3"/>
</dbReference>
<keyword evidence="4" id="KW-1185">Reference proteome</keyword>
<dbReference type="AlphaFoldDB" id="A0A2U1MMJ8"/>
<dbReference type="InterPro" id="IPR050466">
    <property type="entry name" value="Carboxylest/Gibb_receptor"/>
</dbReference>
<gene>
    <name evidence="3" type="ORF">CTI12_AA363690</name>
</gene>
<evidence type="ECO:0000313" key="3">
    <source>
        <dbReference type="EMBL" id="PWA62478.1"/>
    </source>
</evidence>
<dbReference type="Gene3D" id="3.40.50.1820">
    <property type="entry name" value="alpha/beta hydrolase"/>
    <property type="match status" value="1"/>
</dbReference>
<dbReference type="GO" id="GO:0016787">
    <property type="term" value="F:hydrolase activity"/>
    <property type="evidence" value="ECO:0007669"/>
    <property type="project" value="UniProtKB-KW"/>
</dbReference>
<dbReference type="PANTHER" id="PTHR23024:SF467">
    <property type="entry name" value="CARBOXYLESTERASE 12-RELATED"/>
    <property type="match status" value="1"/>
</dbReference>
<keyword evidence="3" id="KW-0378">Hydrolase</keyword>
<organism evidence="3 4">
    <name type="scientific">Artemisia annua</name>
    <name type="common">Sweet wormwood</name>
    <dbReference type="NCBI Taxonomy" id="35608"/>
    <lineage>
        <taxon>Eukaryota</taxon>
        <taxon>Viridiplantae</taxon>
        <taxon>Streptophyta</taxon>
        <taxon>Embryophyta</taxon>
        <taxon>Tracheophyta</taxon>
        <taxon>Spermatophyta</taxon>
        <taxon>Magnoliopsida</taxon>
        <taxon>eudicotyledons</taxon>
        <taxon>Gunneridae</taxon>
        <taxon>Pentapetalae</taxon>
        <taxon>asterids</taxon>
        <taxon>campanulids</taxon>
        <taxon>Asterales</taxon>
        <taxon>Asteraceae</taxon>
        <taxon>Asteroideae</taxon>
        <taxon>Anthemideae</taxon>
        <taxon>Artemisiinae</taxon>
        <taxon>Artemisia</taxon>
    </lineage>
</organism>
<proteinExistence type="inferred from homology"/>
<reference evidence="3 4" key="1">
    <citation type="journal article" date="2018" name="Mol. Plant">
        <title>The genome of Artemisia annua provides insight into the evolution of Asteraceae family and artemisinin biosynthesis.</title>
        <authorList>
            <person name="Shen Q."/>
            <person name="Zhang L."/>
            <person name="Liao Z."/>
            <person name="Wang S."/>
            <person name="Yan T."/>
            <person name="Shi P."/>
            <person name="Liu M."/>
            <person name="Fu X."/>
            <person name="Pan Q."/>
            <person name="Wang Y."/>
            <person name="Lv Z."/>
            <person name="Lu X."/>
            <person name="Zhang F."/>
            <person name="Jiang W."/>
            <person name="Ma Y."/>
            <person name="Chen M."/>
            <person name="Hao X."/>
            <person name="Li L."/>
            <person name="Tang Y."/>
            <person name="Lv G."/>
            <person name="Zhou Y."/>
            <person name="Sun X."/>
            <person name="Brodelius P.E."/>
            <person name="Rose J.K.C."/>
            <person name="Tang K."/>
        </authorList>
    </citation>
    <scope>NUCLEOTIDE SEQUENCE [LARGE SCALE GENOMIC DNA]</scope>
    <source>
        <strain evidence="4">cv. Huhao1</strain>
        <tissue evidence="3">Leaf</tissue>
    </source>
</reference>